<protein>
    <submittedName>
        <fullName evidence="2">Uncharacterized protein</fullName>
    </submittedName>
</protein>
<evidence type="ECO:0000256" key="1">
    <source>
        <dbReference type="SAM" id="Phobius"/>
    </source>
</evidence>
<keyword evidence="1" id="KW-0472">Membrane</keyword>
<reference evidence="2" key="2">
    <citation type="journal article" date="2024" name="Plant">
        <title>Genomic evolution and insights into agronomic trait innovations of Sesamum species.</title>
        <authorList>
            <person name="Miao H."/>
            <person name="Wang L."/>
            <person name="Qu L."/>
            <person name="Liu H."/>
            <person name="Sun Y."/>
            <person name="Le M."/>
            <person name="Wang Q."/>
            <person name="Wei S."/>
            <person name="Zheng Y."/>
            <person name="Lin W."/>
            <person name="Duan Y."/>
            <person name="Cao H."/>
            <person name="Xiong S."/>
            <person name="Wang X."/>
            <person name="Wei L."/>
            <person name="Li C."/>
            <person name="Ma Q."/>
            <person name="Ju M."/>
            <person name="Zhao R."/>
            <person name="Li G."/>
            <person name="Mu C."/>
            <person name="Tian Q."/>
            <person name="Mei H."/>
            <person name="Zhang T."/>
            <person name="Gao T."/>
            <person name="Zhang H."/>
        </authorList>
    </citation>
    <scope>NUCLEOTIDE SEQUENCE</scope>
    <source>
        <strain evidence="2">G02</strain>
    </source>
</reference>
<feature type="transmembrane region" description="Helical" evidence="1">
    <location>
        <begin position="120"/>
        <end position="137"/>
    </location>
</feature>
<reference evidence="2" key="1">
    <citation type="submission" date="2020-06" db="EMBL/GenBank/DDBJ databases">
        <authorList>
            <person name="Li T."/>
            <person name="Hu X."/>
            <person name="Zhang T."/>
            <person name="Song X."/>
            <person name="Zhang H."/>
            <person name="Dai N."/>
            <person name="Sheng W."/>
            <person name="Hou X."/>
            <person name="Wei L."/>
        </authorList>
    </citation>
    <scope>NUCLEOTIDE SEQUENCE</scope>
    <source>
        <strain evidence="2">G02</strain>
        <tissue evidence="2">Leaf</tissue>
    </source>
</reference>
<dbReference type="AlphaFoldDB" id="A0AAW2PJM0"/>
<proteinExistence type="predicted"/>
<dbReference type="EMBL" id="JACGWJ010000017">
    <property type="protein sequence ID" value="KAL0354696.1"/>
    <property type="molecule type" value="Genomic_DNA"/>
</dbReference>
<feature type="transmembrane region" description="Helical" evidence="1">
    <location>
        <begin position="149"/>
        <end position="170"/>
    </location>
</feature>
<dbReference type="PANTHER" id="PTHR35469:SF5">
    <property type="entry name" value="TRANSMEMBRANE PROTEIN"/>
    <property type="match status" value="1"/>
</dbReference>
<keyword evidence="1" id="KW-1133">Transmembrane helix</keyword>
<comment type="caution">
    <text evidence="2">The sequence shown here is derived from an EMBL/GenBank/DDBJ whole genome shotgun (WGS) entry which is preliminary data.</text>
</comment>
<name>A0AAW2PJM0_SESRA</name>
<accession>A0AAW2PJM0</accession>
<organism evidence="2">
    <name type="scientific">Sesamum radiatum</name>
    <name type="common">Black benniseed</name>
    <dbReference type="NCBI Taxonomy" id="300843"/>
    <lineage>
        <taxon>Eukaryota</taxon>
        <taxon>Viridiplantae</taxon>
        <taxon>Streptophyta</taxon>
        <taxon>Embryophyta</taxon>
        <taxon>Tracheophyta</taxon>
        <taxon>Spermatophyta</taxon>
        <taxon>Magnoliopsida</taxon>
        <taxon>eudicotyledons</taxon>
        <taxon>Gunneridae</taxon>
        <taxon>Pentapetalae</taxon>
        <taxon>asterids</taxon>
        <taxon>lamiids</taxon>
        <taxon>Lamiales</taxon>
        <taxon>Pedaliaceae</taxon>
        <taxon>Sesamum</taxon>
    </lineage>
</organism>
<sequence length="228" mass="25439">MEREARRKKIASQGNDRLALITGRIHNRDPNISRSCSFSRYTNEDDDAIFQDHGNVSKANASGMRVSDLQKPEQSSLVDSKVSNAADKANLPDKPSEYRRGFITPKQVIFSIISSEDTRAICALVIAVLVVLSHISLPHDVVKSKSLIAYRPLYAVLLTDMLIVAARLVLYAHGQEVDSQSNFEVDGFNWIRAIKMLEWGVVLHHTLRAILIDCSFYLAIVVCCLSLV</sequence>
<evidence type="ECO:0000313" key="2">
    <source>
        <dbReference type="EMBL" id="KAL0354696.1"/>
    </source>
</evidence>
<dbReference type="PANTHER" id="PTHR35469">
    <property type="entry name" value="TRANSMEMBRANE PROTEIN"/>
    <property type="match status" value="1"/>
</dbReference>
<gene>
    <name evidence="2" type="ORF">Sradi_3916500</name>
</gene>
<keyword evidence="1" id="KW-0812">Transmembrane</keyword>